<dbReference type="InterPro" id="IPR015421">
    <property type="entry name" value="PyrdxlP-dep_Trfase_major"/>
</dbReference>
<gene>
    <name evidence="4" type="ORF">D3H34_19965</name>
</gene>
<name>A0A9X8D2N1_9BURK</name>
<dbReference type="AlphaFoldDB" id="A0A9X8D2N1"/>
<dbReference type="InterPro" id="IPR015424">
    <property type="entry name" value="PyrdxlP-dep_Trfase"/>
</dbReference>
<keyword evidence="4" id="KW-0032">Aminotransferase</keyword>
<dbReference type="InterPro" id="IPR004839">
    <property type="entry name" value="Aminotransferase_I/II_large"/>
</dbReference>
<evidence type="ECO:0000256" key="1">
    <source>
        <dbReference type="ARBA" id="ARBA00001933"/>
    </source>
</evidence>
<protein>
    <submittedName>
        <fullName evidence="4">Pyridoxal phosphate-dependent aminotransferase family protein</fullName>
    </submittedName>
</protein>
<dbReference type="EMBL" id="QXMN01000026">
    <property type="protein sequence ID" value="RIX77236.1"/>
    <property type="molecule type" value="Genomic_DNA"/>
</dbReference>
<dbReference type="Proteomes" id="UP000265619">
    <property type="component" value="Unassembled WGS sequence"/>
</dbReference>
<comment type="caution">
    <text evidence="4">The sequence shown here is derived from an EMBL/GenBank/DDBJ whole genome shotgun (WGS) entry which is preliminary data.</text>
</comment>
<evidence type="ECO:0000313" key="5">
    <source>
        <dbReference type="Proteomes" id="UP000265619"/>
    </source>
</evidence>
<feature type="domain" description="Aminotransferase class I/classII large" evidence="3">
    <location>
        <begin position="65"/>
        <end position="366"/>
    </location>
</feature>
<dbReference type="InterPro" id="IPR015422">
    <property type="entry name" value="PyrdxlP-dep_Trfase_small"/>
</dbReference>
<dbReference type="RefSeq" id="WP_119555983.1">
    <property type="nucleotide sequence ID" value="NZ_QXMN01000026.1"/>
</dbReference>
<sequence length="371" mass="38879">MTTSISRAASGRVESPSGALMVVDGRTLLCFGGSSYLGLGSAPELLDAGCAALRQFGASTHLARHYGFSAGANQEAEAEARSFFDVDDAMYFGTGYLFGLIALAGLAPDCDAIYLDECAHYSLRDGANATGKPVHLFAHRDADDLARSLERTLGPGERPLVATDGMFPTFGVIAPLQAYARAIASRGGWLVVDESHAFGTLGPRGRGAVEAAGLSFEHVVTGGSTAKAFGAHGGLALGSARAIASLWRTPVARGAVLGCSAGAAMTAQSLRHIRQHPDILVRLRDNARALKDGLRELGLKVEDSDGPVATFVHGGAQEMQRIQAALWDQGIFIAYSTYVGAGPEGVLRCATFADHTPQHIDRLLTTLRSLL</sequence>
<dbReference type="PANTHER" id="PTHR13693:SF3">
    <property type="entry name" value="LD36009P"/>
    <property type="match status" value="1"/>
</dbReference>
<keyword evidence="5" id="KW-1185">Reference proteome</keyword>
<evidence type="ECO:0000313" key="4">
    <source>
        <dbReference type="EMBL" id="RIX77236.1"/>
    </source>
</evidence>
<dbReference type="Pfam" id="PF00155">
    <property type="entry name" value="Aminotran_1_2"/>
    <property type="match status" value="1"/>
</dbReference>
<organism evidence="4 5">
    <name type="scientific">Acidovorax cavernicola</name>
    <dbReference type="NCBI Taxonomy" id="1675792"/>
    <lineage>
        <taxon>Bacteria</taxon>
        <taxon>Pseudomonadati</taxon>
        <taxon>Pseudomonadota</taxon>
        <taxon>Betaproteobacteria</taxon>
        <taxon>Burkholderiales</taxon>
        <taxon>Comamonadaceae</taxon>
        <taxon>Acidovorax</taxon>
    </lineage>
</organism>
<dbReference type="GO" id="GO:0008483">
    <property type="term" value="F:transaminase activity"/>
    <property type="evidence" value="ECO:0007669"/>
    <property type="project" value="UniProtKB-KW"/>
</dbReference>
<dbReference type="GO" id="GO:0030170">
    <property type="term" value="F:pyridoxal phosphate binding"/>
    <property type="evidence" value="ECO:0007669"/>
    <property type="project" value="InterPro"/>
</dbReference>
<dbReference type="Gene3D" id="3.40.640.10">
    <property type="entry name" value="Type I PLP-dependent aspartate aminotransferase-like (Major domain)"/>
    <property type="match status" value="1"/>
</dbReference>
<dbReference type="OrthoDB" id="9807157at2"/>
<reference evidence="4 5" key="1">
    <citation type="submission" date="2018-09" db="EMBL/GenBank/DDBJ databases">
        <title>Acidovorax cavernicola nov. sp. isolated from Gruta de las Maravillas (Aracena, Spain).</title>
        <authorList>
            <person name="Jurado V."/>
            <person name="Gutierrez-Patricio S."/>
            <person name="Gonzalez-Pimentel J.L."/>
            <person name="Miller A.Z."/>
            <person name="Laiz L."/>
            <person name="Saiz-Jimenez C."/>
        </authorList>
    </citation>
    <scope>NUCLEOTIDE SEQUENCE [LARGE SCALE GENOMIC DNA]</scope>
    <source>
        <strain evidence="4 5">1011MAR4D40.2</strain>
    </source>
</reference>
<evidence type="ECO:0000256" key="2">
    <source>
        <dbReference type="ARBA" id="ARBA00022679"/>
    </source>
</evidence>
<dbReference type="PANTHER" id="PTHR13693">
    <property type="entry name" value="CLASS II AMINOTRANSFERASE/8-AMINO-7-OXONONANOATE SYNTHASE"/>
    <property type="match status" value="1"/>
</dbReference>
<evidence type="ECO:0000259" key="3">
    <source>
        <dbReference type="Pfam" id="PF00155"/>
    </source>
</evidence>
<comment type="cofactor">
    <cofactor evidence="1">
        <name>pyridoxal 5'-phosphate</name>
        <dbReference type="ChEBI" id="CHEBI:597326"/>
    </cofactor>
</comment>
<accession>A0A9X8D2N1</accession>
<dbReference type="SUPFAM" id="SSF53383">
    <property type="entry name" value="PLP-dependent transferases"/>
    <property type="match status" value="1"/>
</dbReference>
<keyword evidence="2" id="KW-0808">Transferase</keyword>
<proteinExistence type="predicted"/>
<dbReference type="InterPro" id="IPR050087">
    <property type="entry name" value="AON_synthase_class-II"/>
</dbReference>
<dbReference type="Gene3D" id="3.90.1150.10">
    <property type="entry name" value="Aspartate Aminotransferase, domain 1"/>
    <property type="match status" value="1"/>
</dbReference>